<evidence type="ECO:0000256" key="2">
    <source>
        <dbReference type="ARBA" id="ARBA00004496"/>
    </source>
</evidence>
<dbReference type="Pfam" id="PF18392">
    <property type="entry name" value="CSN7a_helixI"/>
    <property type="match status" value="1"/>
</dbReference>
<feature type="compositionally biased region" description="Basic and acidic residues" evidence="9">
    <location>
        <begin position="244"/>
        <end position="253"/>
    </location>
</feature>
<sequence length="284" mass="31266">MEEEGVVGLGDRIRKGLEVKMRLPWGEQSETQRIPFGELGELMLEGRAGPGDWSSNRQGLEGGERGPSCHRFSSLVFPQLAESDFASTFRLLTVFAYGTYADYLAEARNLPPLTEAQKNKLRHLSVVTLAAKVKCIPYAVLLEALALRNVRQLEDLVIEAVYADVLRGSLDQRQDLSAIARTLQEWCLGCEVVLSGIEEQVSRANQHKEQQLGLKQQIESEVANLKKTIKVTTAAAAAATSQDPEQHLTELREPASGTNQRQPSKKASKGKGLRGSAKIWSKSN</sequence>
<dbReference type="GO" id="GO:0005737">
    <property type="term" value="C:cytoplasm"/>
    <property type="evidence" value="ECO:0007669"/>
    <property type="project" value="UniProtKB-SubCell"/>
</dbReference>
<keyword evidence="6" id="KW-0539">Nucleus</keyword>
<evidence type="ECO:0000256" key="6">
    <source>
        <dbReference type="ARBA" id="ARBA00023242"/>
    </source>
</evidence>
<organism evidence="11">
    <name type="scientific">Capra hircus</name>
    <name type="common">Goat</name>
    <dbReference type="NCBI Taxonomy" id="9925"/>
    <lineage>
        <taxon>Eukaryota</taxon>
        <taxon>Metazoa</taxon>
        <taxon>Chordata</taxon>
        <taxon>Craniata</taxon>
        <taxon>Vertebrata</taxon>
        <taxon>Euteleostomi</taxon>
        <taxon>Mammalia</taxon>
        <taxon>Eutheria</taxon>
        <taxon>Laurasiatheria</taxon>
        <taxon>Artiodactyla</taxon>
        <taxon>Ruminantia</taxon>
        <taxon>Pecora</taxon>
        <taxon>Bovidae</taxon>
        <taxon>Caprinae</taxon>
        <taxon>Capra</taxon>
    </lineage>
</organism>
<reference evidence="11" key="1">
    <citation type="submission" date="2019-03" db="EMBL/GenBank/DDBJ databases">
        <title>Genome sequencing and reference-guided assembly of Black Bengal Goat (Capra hircus).</title>
        <authorList>
            <person name="Siddiki A.Z."/>
            <person name="Baten A."/>
            <person name="Billah M."/>
            <person name="Alam M.A.U."/>
            <person name="Shawrob K.S.M."/>
            <person name="Saha S."/>
            <person name="Chowdhury M."/>
            <person name="Rahman A.H."/>
            <person name="Stear M."/>
            <person name="Miah G."/>
            <person name="Das G.B."/>
            <person name="Hossain M.M."/>
            <person name="Kumkum M."/>
            <person name="Islam M.S."/>
            <person name="Mollah A.M."/>
            <person name="Ahsan A."/>
            <person name="Tusar F."/>
            <person name="Khan M.K.I."/>
        </authorList>
    </citation>
    <scope>NUCLEOTIDE SEQUENCE [LARGE SCALE GENOMIC DNA]</scope>
</reference>
<dbReference type="Pfam" id="PF01399">
    <property type="entry name" value="PCI"/>
    <property type="match status" value="1"/>
</dbReference>
<proteinExistence type="inferred from homology"/>
<dbReference type="SMART" id="SM00088">
    <property type="entry name" value="PINT"/>
    <property type="match status" value="1"/>
</dbReference>
<name>A0A8C2NDF8_CAPHI</name>
<evidence type="ECO:0000256" key="8">
    <source>
        <dbReference type="SAM" id="Coils"/>
    </source>
</evidence>
<dbReference type="PANTHER" id="PTHR15350:SF7">
    <property type="entry name" value="COP9 SIGNALOSOME COMPLEX SUBUNIT 7A"/>
    <property type="match status" value="1"/>
</dbReference>
<feature type="compositionally biased region" description="Basic residues" evidence="9">
    <location>
        <begin position="263"/>
        <end position="272"/>
    </location>
</feature>
<protein>
    <recommendedName>
        <fullName evidence="10">PCI domain-containing protein</fullName>
    </recommendedName>
</protein>
<dbReference type="InterPro" id="IPR000717">
    <property type="entry name" value="PCI_dom"/>
</dbReference>
<feature type="coiled-coil region" evidence="8">
    <location>
        <begin position="208"/>
        <end position="235"/>
    </location>
</feature>
<evidence type="ECO:0000256" key="3">
    <source>
        <dbReference type="ARBA" id="ARBA00008482"/>
    </source>
</evidence>
<keyword evidence="8" id="KW-0175">Coiled coil</keyword>
<reference evidence="11" key="2">
    <citation type="submission" date="2025-08" db="UniProtKB">
        <authorList>
            <consortium name="Ensembl"/>
        </authorList>
    </citation>
    <scope>IDENTIFICATION</scope>
</reference>
<evidence type="ECO:0000259" key="10">
    <source>
        <dbReference type="PROSITE" id="PS50250"/>
    </source>
</evidence>
<evidence type="ECO:0000256" key="9">
    <source>
        <dbReference type="SAM" id="MobiDB-lite"/>
    </source>
</evidence>
<dbReference type="InterPro" id="IPR045237">
    <property type="entry name" value="COPS7/eIF3m"/>
</dbReference>
<accession>A0A8C2NDF8</accession>
<dbReference type="GO" id="GO:0010387">
    <property type="term" value="P:COP9 signalosome assembly"/>
    <property type="evidence" value="ECO:0007669"/>
    <property type="project" value="InterPro"/>
</dbReference>
<evidence type="ECO:0000256" key="5">
    <source>
        <dbReference type="ARBA" id="ARBA00022790"/>
    </source>
</evidence>
<comment type="similarity">
    <text evidence="3">Belongs to the CSN7/EIF3M family. CSN7 subfamily.</text>
</comment>
<feature type="domain" description="PCI" evidence="10">
    <location>
        <begin position="12"/>
        <end position="184"/>
    </location>
</feature>
<dbReference type="GO" id="GO:0008180">
    <property type="term" value="C:COP9 signalosome"/>
    <property type="evidence" value="ECO:0007669"/>
    <property type="project" value="UniProtKB-KW"/>
</dbReference>
<comment type="function">
    <text evidence="7">Component of the COP9 signalosome complex (CSN), a complex involved in various cellular and developmental processes. The CSN complex is an essential regulator of the ubiquitin (Ubl) conjugation pathway by mediating the deneddylation of the cullin subunits of SCF-type E3 ligase complexes, leading to decrease the Ubl ligase activity of SCF-type complexes such as SCF, CSA or DDB2. The complex is also involved in phosphorylation of p53/TP53, JUN, I-kappa-B-alpha/NFKBIA, ITPK1 and IRF8/ICSBP, possibly via its association with CK2 and PKD kinases. CSN-dependent phosphorylation of TP53 and JUN promotes and protects degradation by the Ubl system, respectively.</text>
</comment>
<evidence type="ECO:0000256" key="4">
    <source>
        <dbReference type="ARBA" id="ARBA00022490"/>
    </source>
</evidence>
<comment type="subcellular location">
    <subcellularLocation>
        <location evidence="2">Cytoplasm</location>
    </subcellularLocation>
    <subcellularLocation>
        <location evidence="1">Nucleus</location>
    </subcellularLocation>
</comment>
<keyword evidence="4" id="KW-0963">Cytoplasm</keyword>
<dbReference type="AlphaFoldDB" id="A0A8C2NDF8"/>
<evidence type="ECO:0000256" key="7">
    <source>
        <dbReference type="ARBA" id="ARBA00025037"/>
    </source>
</evidence>
<dbReference type="PANTHER" id="PTHR15350">
    <property type="entry name" value="COP9 SIGNALOSOME COMPLEX SUBUNIT 7/DENDRITIC CELL PROTEIN GA17"/>
    <property type="match status" value="1"/>
</dbReference>
<dbReference type="InterPro" id="IPR041481">
    <property type="entry name" value="CSN7_helixI"/>
</dbReference>
<keyword evidence="5" id="KW-0736">Signalosome</keyword>
<feature type="region of interest" description="Disordered" evidence="9">
    <location>
        <begin position="237"/>
        <end position="284"/>
    </location>
</feature>
<evidence type="ECO:0000313" key="11">
    <source>
        <dbReference type="Ensembl" id="ENSCHIP00010002638.1"/>
    </source>
</evidence>
<dbReference type="PROSITE" id="PS50250">
    <property type="entry name" value="PCI"/>
    <property type="match status" value="1"/>
</dbReference>
<dbReference type="Ensembl" id="ENSCHIT00010003574.1">
    <property type="protein sequence ID" value="ENSCHIP00010002638.1"/>
    <property type="gene ID" value="ENSCHIG00010001843.1"/>
</dbReference>
<evidence type="ECO:0000256" key="1">
    <source>
        <dbReference type="ARBA" id="ARBA00004123"/>
    </source>
</evidence>